<dbReference type="RefSeq" id="WP_345271143.1">
    <property type="nucleotide sequence ID" value="NZ_BAABHB010000018.1"/>
</dbReference>
<evidence type="ECO:0000259" key="2">
    <source>
        <dbReference type="Pfam" id="PF03432"/>
    </source>
</evidence>
<dbReference type="EMBL" id="BAABHB010000018">
    <property type="protein sequence ID" value="GAA4419363.1"/>
    <property type="molecule type" value="Genomic_DNA"/>
</dbReference>
<accession>A0ABP8KZF7</accession>
<dbReference type="InterPro" id="IPR005094">
    <property type="entry name" value="Endonuclease_MobA/VirD2"/>
</dbReference>
<comment type="caution">
    <text evidence="3">The sequence shown here is derived from an EMBL/GenBank/DDBJ whole genome shotgun (WGS) entry which is preliminary data.</text>
</comment>
<sequence>MITRISSGGSPGGAVFYNEQKVGKGEAQRLAVRNFEGIRLSSEQLTPAMVAGKLEDRASLSERVKLPTFHVSLALAKGEVVPPEDLLAIADQYMLGMGYGRQPYAVYQHHDTEHPHIHIVSVRVDETGKKISDKFEREKSNTLRQQIEKDFGLQIAEQAALRPQRAELRPVHYGEGDLKRDISNVVQGILKDFRFSTFAQYNQLLKIFNVQAVEVTLEGGKRGLKYSAIDKEGKPVGPAMKASSLPYRPTWETVERRMNAGKKIKGDQVASLRRLVGLRLDESRSWGDFHRKLQRLGMAILPHQGAYGNLFGVSFLDTKRRTIYTGSELGKDYTANNLKIALGEPYEPRPTKDTASQEIAPNAPNLAQKKAESNQETTIPTHNGLIWEMLRALNAEENSQSSEQDLKRMLKKSRQKPRLS</sequence>
<gene>
    <name evidence="3" type="primary">mobB_2</name>
    <name evidence="3" type="ORF">GCM10023187_53610</name>
</gene>
<feature type="compositionally biased region" description="Basic residues" evidence="1">
    <location>
        <begin position="409"/>
        <end position="420"/>
    </location>
</feature>
<name>A0ABP8KZF7_9BACT</name>
<keyword evidence="4" id="KW-1185">Reference proteome</keyword>
<protein>
    <submittedName>
        <fullName evidence="3">Conjugal transfer protein MobB</fullName>
    </submittedName>
</protein>
<dbReference type="Proteomes" id="UP001500936">
    <property type="component" value="Unassembled WGS sequence"/>
</dbReference>
<evidence type="ECO:0000313" key="3">
    <source>
        <dbReference type="EMBL" id="GAA4419363.1"/>
    </source>
</evidence>
<feature type="region of interest" description="Disordered" evidence="1">
    <location>
        <begin position="344"/>
        <end position="380"/>
    </location>
</feature>
<reference evidence="4" key="1">
    <citation type="journal article" date="2019" name="Int. J. Syst. Evol. Microbiol.">
        <title>The Global Catalogue of Microorganisms (GCM) 10K type strain sequencing project: providing services to taxonomists for standard genome sequencing and annotation.</title>
        <authorList>
            <consortium name="The Broad Institute Genomics Platform"/>
            <consortium name="The Broad Institute Genome Sequencing Center for Infectious Disease"/>
            <person name="Wu L."/>
            <person name="Ma J."/>
        </authorList>
    </citation>
    <scope>NUCLEOTIDE SEQUENCE [LARGE SCALE GENOMIC DNA]</scope>
    <source>
        <strain evidence="4">JCM 17925</strain>
    </source>
</reference>
<feature type="domain" description="MobA/VirD2-like nuclease" evidence="2">
    <location>
        <begin position="17"/>
        <end position="153"/>
    </location>
</feature>
<evidence type="ECO:0000313" key="4">
    <source>
        <dbReference type="Proteomes" id="UP001500936"/>
    </source>
</evidence>
<evidence type="ECO:0000256" key="1">
    <source>
        <dbReference type="SAM" id="MobiDB-lite"/>
    </source>
</evidence>
<feature type="region of interest" description="Disordered" evidence="1">
    <location>
        <begin position="396"/>
        <end position="420"/>
    </location>
</feature>
<proteinExistence type="predicted"/>
<dbReference type="Pfam" id="PF03432">
    <property type="entry name" value="Relaxase"/>
    <property type="match status" value="1"/>
</dbReference>
<organism evidence="3 4">
    <name type="scientific">Nibrella viscosa</name>
    <dbReference type="NCBI Taxonomy" id="1084524"/>
    <lineage>
        <taxon>Bacteria</taxon>
        <taxon>Pseudomonadati</taxon>
        <taxon>Bacteroidota</taxon>
        <taxon>Cytophagia</taxon>
        <taxon>Cytophagales</taxon>
        <taxon>Spirosomataceae</taxon>
        <taxon>Nibrella</taxon>
    </lineage>
</organism>